<feature type="binding site" evidence="4">
    <location>
        <position position="281"/>
    </location>
    <ligand>
        <name>FAD</name>
        <dbReference type="ChEBI" id="CHEBI:57692"/>
    </ligand>
</feature>
<dbReference type="InterPro" id="IPR005101">
    <property type="entry name" value="Cryptochr/Photolyase_FAD-bd"/>
</dbReference>
<feature type="site" description="Electron transfer via tryptophanyl radical" evidence="5">
    <location>
        <position position="315"/>
    </location>
</feature>
<dbReference type="Proteomes" id="UP000298381">
    <property type="component" value="Unassembled WGS sequence"/>
</dbReference>
<comment type="cofactor">
    <cofactor evidence="4">
        <name>FAD</name>
        <dbReference type="ChEBI" id="CHEBI:57692"/>
    </cofactor>
    <text evidence="4">Binds 1 FAD per subunit.</text>
</comment>
<dbReference type="PANTHER" id="PTHR11455:SF9">
    <property type="entry name" value="CRYPTOCHROME CIRCADIAN CLOCK 5 ISOFORM X1"/>
    <property type="match status" value="1"/>
</dbReference>
<dbReference type="PRINTS" id="PR00147">
    <property type="entry name" value="DNAPHOTLYASE"/>
</dbReference>
<dbReference type="GO" id="GO:0003677">
    <property type="term" value="F:DNA binding"/>
    <property type="evidence" value="ECO:0007669"/>
    <property type="project" value="TreeGrafter"/>
</dbReference>
<feature type="binding site" evidence="4">
    <location>
        <begin position="248"/>
        <end position="252"/>
    </location>
    <ligand>
        <name>FAD</name>
        <dbReference type="ChEBI" id="CHEBI:57692"/>
    </ligand>
</feature>
<feature type="domain" description="Photolyase/cryptochrome alpha/beta" evidence="7">
    <location>
        <begin position="11"/>
        <end position="142"/>
    </location>
</feature>
<feature type="binding site" evidence="4">
    <location>
        <position position="236"/>
    </location>
    <ligand>
        <name>FAD</name>
        <dbReference type="ChEBI" id="CHEBI:57692"/>
    </ligand>
</feature>
<keyword evidence="8" id="KW-0456">Lyase</keyword>
<keyword evidence="3 6" id="KW-0157">Chromophore</keyword>
<keyword evidence="9" id="KW-1185">Reference proteome</keyword>
<organism evidence="8 9">
    <name type="scientific">Soehngenia longivitae</name>
    <dbReference type="NCBI Taxonomy" id="2562294"/>
    <lineage>
        <taxon>Bacteria</taxon>
        <taxon>Bacillati</taxon>
        <taxon>Bacillota</taxon>
        <taxon>Tissierellia</taxon>
        <taxon>Tissierellales</taxon>
        <taxon>Tissierellaceae</taxon>
        <taxon>Soehngenia</taxon>
    </lineage>
</organism>
<gene>
    <name evidence="8" type="ORF">E4100_00700</name>
</gene>
<evidence type="ECO:0000256" key="1">
    <source>
        <dbReference type="ARBA" id="ARBA00022630"/>
    </source>
</evidence>
<dbReference type="AlphaFoldDB" id="A0A4Z0D9V0"/>
<reference evidence="8 9" key="1">
    <citation type="submission" date="2019-03" db="EMBL/GenBank/DDBJ databases">
        <title>Draft genome sequence data and analysis of a Fermenting Bacterium, Soehngenia longevitae strain 1933PT, isolated from petroleum reservoir in Azerbaijan.</title>
        <authorList>
            <person name="Grouzdev D.S."/>
            <person name="Bidzhieva S.K."/>
            <person name="Sokolova D.S."/>
            <person name="Tourova T.P."/>
            <person name="Poltaraus A.B."/>
            <person name="Nazina T.N."/>
        </authorList>
    </citation>
    <scope>NUCLEOTIDE SEQUENCE [LARGE SCALE GENOMIC DNA]</scope>
    <source>
        <strain evidence="8 9">1933P</strain>
    </source>
</reference>
<dbReference type="OrthoDB" id="9772484at2"/>
<proteinExistence type="inferred from homology"/>
<evidence type="ECO:0000256" key="5">
    <source>
        <dbReference type="PIRSR" id="PIRSR602081-2"/>
    </source>
</evidence>
<feature type="binding site" evidence="4">
    <location>
        <begin position="381"/>
        <end position="383"/>
    </location>
    <ligand>
        <name>FAD</name>
        <dbReference type="ChEBI" id="CHEBI:57692"/>
    </ligand>
</feature>
<name>A0A4Z0D9V0_9FIRM</name>
<comment type="similarity">
    <text evidence="6">Belongs to the DNA photolyase family.</text>
</comment>
<dbReference type="GO" id="GO:0006139">
    <property type="term" value="P:nucleobase-containing compound metabolic process"/>
    <property type="evidence" value="ECO:0007669"/>
    <property type="project" value="UniProtKB-ARBA"/>
</dbReference>
<dbReference type="InterPro" id="IPR002081">
    <property type="entry name" value="Cryptochrome/DNA_photolyase_1"/>
</dbReference>
<dbReference type="Pfam" id="PF03441">
    <property type="entry name" value="FAD_binding_7"/>
    <property type="match status" value="1"/>
</dbReference>
<dbReference type="InterPro" id="IPR036155">
    <property type="entry name" value="Crypto/Photolyase_N_sf"/>
</dbReference>
<dbReference type="EMBL" id="SRIB01000001">
    <property type="protein sequence ID" value="TFZ41688.1"/>
    <property type="molecule type" value="Genomic_DNA"/>
</dbReference>
<dbReference type="SUPFAM" id="SSF52425">
    <property type="entry name" value="Cryptochrome/photolyase, N-terminal domain"/>
    <property type="match status" value="1"/>
</dbReference>
<sequence>MDKLLNGSENMTNLLWIKNDLRLEDNTALINAIGDTLKYNEKLLIIFYIDPKQMKTGEMSHDYFFKSVDIFYKTLKSLGLDMFFLYGDLSKSFNKLVHDFPDINRFYYNCDESGYGYFRDMKVIEIFKEASVKCIGFMDKHLHQAKEIMTSSNSNYKVFTPYYLKWKDRLKNSELLIDFGRIKSVNYEDHGGKDLYAKEKYLEIIKGIKNSFDGIIGEESGNKILFKFKEEKLSNYHVTRDYPYLDPTSHISSFLATGQISIRKVYRIVEEAEYSSGKEAFIRELAWRDFFNMLYHFNPKQKEEPLNDKYKSLNWVNDKDQIDAWMKGKTGFPIVDAAMRQLNSEGFIHNRLRMIAASFLVKDLLVDWRIGERYFANKLIDYDSSSNIGNWQWIASVGVDSVPYFRIFNPISQSIKFDQEGVFIRKYVKELADLPYPYIHQPYKYKDKIKKEYGLDLNKVYKEPIIDHNIQRQKAIEMFKKYGGNL</sequence>
<evidence type="ECO:0000313" key="9">
    <source>
        <dbReference type="Proteomes" id="UP000298381"/>
    </source>
</evidence>
<dbReference type="PROSITE" id="PS00394">
    <property type="entry name" value="DNA_PHOTOLYASES_1_1"/>
    <property type="match status" value="1"/>
</dbReference>
<dbReference type="GO" id="GO:0006950">
    <property type="term" value="P:response to stress"/>
    <property type="evidence" value="ECO:0007669"/>
    <property type="project" value="UniProtKB-ARBA"/>
</dbReference>
<keyword evidence="2 4" id="KW-0274">FAD</keyword>
<dbReference type="PROSITE" id="PS00691">
    <property type="entry name" value="DNA_PHOTOLYASES_1_2"/>
    <property type="match status" value="1"/>
</dbReference>
<dbReference type="InterPro" id="IPR036134">
    <property type="entry name" value="Crypto/Photolyase_FAD-like_sf"/>
</dbReference>
<dbReference type="Pfam" id="PF00875">
    <property type="entry name" value="DNA_photolyase"/>
    <property type="match status" value="1"/>
</dbReference>
<feature type="site" description="Electron transfer via tryptophanyl radical" evidence="5">
    <location>
        <position position="368"/>
    </location>
</feature>
<dbReference type="Gene3D" id="1.25.40.80">
    <property type="match status" value="1"/>
</dbReference>
<protein>
    <submittedName>
        <fullName evidence="8">Deoxyribodipyrimidine photo-lyase</fullName>
    </submittedName>
</protein>
<evidence type="ECO:0000256" key="6">
    <source>
        <dbReference type="RuleBase" id="RU004182"/>
    </source>
</evidence>
<dbReference type="SUPFAM" id="SSF48173">
    <property type="entry name" value="Cryptochrome/photolyase FAD-binding domain"/>
    <property type="match status" value="1"/>
</dbReference>
<accession>A0A4Z0D9V0</accession>
<dbReference type="InterPro" id="IPR018394">
    <property type="entry name" value="DNA_photolyase_1_CS_C"/>
</dbReference>
<dbReference type="InterPro" id="IPR014729">
    <property type="entry name" value="Rossmann-like_a/b/a_fold"/>
</dbReference>
<feature type="binding site" evidence="4">
    <location>
        <begin position="284"/>
        <end position="291"/>
    </location>
    <ligand>
        <name>FAD</name>
        <dbReference type="ChEBI" id="CHEBI:57692"/>
    </ligand>
</feature>
<dbReference type="GO" id="GO:0009416">
    <property type="term" value="P:response to light stimulus"/>
    <property type="evidence" value="ECO:0007669"/>
    <property type="project" value="TreeGrafter"/>
</dbReference>
<evidence type="ECO:0000259" key="7">
    <source>
        <dbReference type="PROSITE" id="PS51645"/>
    </source>
</evidence>
<dbReference type="GO" id="GO:0071949">
    <property type="term" value="F:FAD binding"/>
    <property type="evidence" value="ECO:0007669"/>
    <property type="project" value="TreeGrafter"/>
</dbReference>
<dbReference type="GO" id="GO:0003904">
    <property type="term" value="F:deoxyribodipyrimidine photo-lyase activity"/>
    <property type="evidence" value="ECO:0007669"/>
    <property type="project" value="TreeGrafter"/>
</dbReference>
<dbReference type="Gene3D" id="1.10.579.10">
    <property type="entry name" value="DNA Cyclobutane Dipyrimidine Photolyase, subunit A, domain 3"/>
    <property type="match status" value="1"/>
</dbReference>
<evidence type="ECO:0000256" key="3">
    <source>
        <dbReference type="ARBA" id="ARBA00022991"/>
    </source>
</evidence>
<dbReference type="PROSITE" id="PS51645">
    <property type="entry name" value="PHR_CRY_ALPHA_BETA"/>
    <property type="match status" value="1"/>
</dbReference>
<dbReference type="PANTHER" id="PTHR11455">
    <property type="entry name" value="CRYPTOCHROME"/>
    <property type="match status" value="1"/>
</dbReference>
<feature type="site" description="Electron transfer via tryptophanyl radical" evidence="5">
    <location>
        <position position="391"/>
    </location>
</feature>
<dbReference type="Gene3D" id="3.40.50.620">
    <property type="entry name" value="HUPs"/>
    <property type="match status" value="1"/>
</dbReference>
<keyword evidence="1 4" id="KW-0285">Flavoprotein</keyword>
<comment type="caution">
    <text evidence="8">The sequence shown here is derived from an EMBL/GenBank/DDBJ whole genome shotgun (WGS) entry which is preliminary data.</text>
</comment>
<evidence type="ECO:0000313" key="8">
    <source>
        <dbReference type="EMBL" id="TFZ41688.1"/>
    </source>
</evidence>
<dbReference type="InterPro" id="IPR006050">
    <property type="entry name" value="DNA_photolyase_N"/>
</dbReference>
<evidence type="ECO:0000256" key="4">
    <source>
        <dbReference type="PIRSR" id="PIRSR602081-1"/>
    </source>
</evidence>
<evidence type="ECO:0000256" key="2">
    <source>
        <dbReference type="ARBA" id="ARBA00022827"/>
    </source>
</evidence>